<keyword evidence="2" id="KW-1185">Reference proteome</keyword>
<gene>
    <name evidence="1" type="ORF">FK529_07735</name>
</gene>
<dbReference type="AlphaFoldDB" id="A0A5C5RC25"/>
<proteinExistence type="predicted"/>
<dbReference type="OrthoDB" id="3886596at2"/>
<organism evidence="1 2">
    <name type="scientific">Tsukamurella asaccharolytica</name>
    <dbReference type="NCBI Taxonomy" id="2592067"/>
    <lineage>
        <taxon>Bacteria</taxon>
        <taxon>Bacillati</taxon>
        <taxon>Actinomycetota</taxon>
        <taxon>Actinomycetes</taxon>
        <taxon>Mycobacteriales</taxon>
        <taxon>Tsukamurellaceae</taxon>
        <taxon>Tsukamurella</taxon>
    </lineage>
</organism>
<sequence>MGGSAADERWLIDEEYRIARLLDRSLLVLEANLDEGAVRRLQQELGARIERALLSRSTMAAVVERYPASVLVTLVGHASLEYEQGGYWDSFWAALAVERDQSAEAFLRHKIVPLTKKFGLRQFPELAGQYVQVVAMHGGIPRYCLVDLVDVINGHLDAGRDANGPSVIGWLNTPGKTHRMSALDVPVQNFLRYGRELAIDVLNRIVEFVELARIREDWQSLQLDTATTGLPTVLLHSLIDVLTGEFSVTRERRGAIRSRPTVAYSASDAQVQVRLPYPPAGPEVPWTVSLDGAVKEVIADRGWGIDGTDHPATVFPVASAVREVVVQHRPSSIHTSIPLVDALDPMLLFGQDGRHIPAGTTLPQRPLIALLAQSAKLFDREGKELPVGLIGAVAGWPGWRAVDVDPTGVSGFYVRSDAARGPLREFKSAASAAFSLPAQIEGTTTVQEYPVYSQRPAVILPAGEGPAVWHIRTRRAGEVGYLVERAWDTGGAEITVDPFEGLKAGLLGMFEISVTGPLGSNARLLVFLAEGLSVTLSRPIRFPVADGVAPVTAVIEPGEELRVDTREIQFAARDVERAISIHSADLGCRLVVRPPRVEVRYSMAAGHAPWRTSVEHVDPKELAENRVFAVRVPGHAEVRIVVLSSRGVVIKTVDPTVSGFVHSISTREIHDVVKNAGDCSLVAQIVHQSREIRVTIARFRAARLFDRIDLVGESLVLDGVAEGEDLAAFVWAETAPWRPAEKLSIRGAAATLPPALIKGGPLLVTVYLDDPWASVAPPARPKSAVTRVNQPGWITDSDPTRNELARLLAGEPGAFPENLGFQDVWASLAHLMDLHGQSALRVDRELTARLSREPLQALEALGNSGLPRGILAALAIRTGVVRRSFDPGPAGGPVHNNPWVGCMIESARLPLLVNGDDASGRQRAESIRYLQDKGGRELCRTLRGGPTSEIMDATFDQVYVKLDTMPKAQIEEIVEGLGLVPGALLSSTGRSVALQEAFASRYAWGRAASEVEEFAKQVMLGSVRLRRAAPKLAAVSSERMAKLDGLDLEKQPWLTLPSQSLVLALLARLSAHDVETRFTWKGPTVACWSRMAELAPRLVLNDLLIAEALVLNHRHGDLIGVAE</sequence>
<dbReference type="RefSeq" id="WP_146560403.1">
    <property type="nucleotide sequence ID" value="NZ_VIGW01000003.1"/>
</dbReference>
<name>A0A5C5RC25_9ACTN</name>
<comment type="caution">
    <text evidence="1">The sequence shown here is derived from an EMBL/GenBank/DDBJ whole genome shotgun (WGS) entry which is preliminary data.</text>
</comment>
<reference evidence="1 2" key="1">
    <citation type="submission" date="2019-06" db="EMBL/GenBank/DDBJ databases">
        <title>Tsukamurella conjunctivitidis sp. nov., Tsukamurella assacharolytica sp. nov. and Tsukamurella sputae sp. nov. isolated from patients with conjunctivitis, bacteraemia (lymphoma) and respiratory infection (sputum) in Hong Kong.</title>
        <authorList>
            <person name="Teng J.L.L."/>
            <person name="Lee H.H."/>
            <person name="Fong J.Y.H."/>
            <person name="Fok K.M.N."/>
            <person name="Lau S.K.P."/>
            <person name="Woo P.C.Y."/>
        </authorList>
    </citation>
    <scope>NUCLEOTIDE SEQUENCE [LARGE SCALE GENOMIC DNA]</scope>
    <source>
        <strain evidence="1 2">HKU71</strain>
    </source>
</reference>
<protein>
    <submittedName>
        <fullName evidence="1">Uncharacterized protein</fullName>
    </submittedName>
</protein>
<evidence type="ECO:0000313" key="2">
    <source>
        <dbReference type="Proteomes" id="UP000317291"/>
    </source>
</evidence>
<evidence type="ECO:0000313" key="1">
    <source>
        <dbReference type="EMBL" id="TWS20024.1"/>
    </source>
</evidence>
<dbReference type="Proteomes" id="UP000317291">
    <property type="component" value="Unassembled WGS sequence"/>
</dbReference>
<accession>A0A5C5RC25</accession>
<dbReference type="EMBL" id="VIGW01000003">
    <property type="protein sequence ID" value="TWS20024.1"/>
    <property type="molecule type" value="Genomic_DNA"/>
</dbReference>